<evidence type="ECO:0000256" key="2">
    <source>
        <dbReference type="ARBA" id="ARBA00022692"/>
    </source>
</evidence>
<evidence type="ECO:0000256" key="4">
    <source>
        <dbReference type="ARBA" id="ARBA00023136"/>
    </source>
</evidence>
<name>A0AAP6HD34_RIEAN</name>
<evidence type="ECO:0000256" key="1">
    <source>
        <dbReference type="ARBA" id="ARBA00022475"/>
    </source>
</evidence>
<keyword evidence="4 5" id="KW-0472">Membrane</keyword>
<protein>
    <submittedName>
        <fullName evidence="6">Manganese efflux pump</fullName>
    </submittedName>
</protein>
<comment type="caution">
    <text evidence="6">The sequence shown here is derived from an EMBL/GenBank/DDBJ whole genome shotgun (WGS) entry which is preliminary data.</text>
</comment>
<organism evidence="6 7">
    <name type="scientific">Riemerella anatipestifer</name>
    <name type="common">Moraxella anatipestifer</name>
    <dbReference type="NCBI Taxonomy" id="34085"/>
    <lineage>
        <taxon>Bacteria</taxon>
        <taxon>Pseudomonadati</taxon>
        <taxon>Bacteroidota</taxon>
        <taxon>Flavobacteriia</taxon>
        <taxon>Flavobacteriales</taxon>
        <taxon>Weeksellaceae</taxon>
        <taxon>Riemerella</taxon>
    </lineage>
</organism>
<dbReference type="AlphaFoldDB" id="A0AAP6HD34"/>
<feature type="transmembrane region" description="Helical" evidence="5">
    <location>
        <begin position="126"/>
        <end position="148"/>
    </location>
</feature>
<keyword evidence="1" id="KW-1003">Cell membrane</keyword>
<dbReference type="Proteomes" id="UP001284033">
    <property type="component" value="Unassembled WGS sequence"/>
</dbReference>
<dbReference type="Pfam" id="PF02659">
    <property type="entry name" value="Mntp"/>
    <property type="match status" value="1"/>
</dbReference>
<evidence type="ECO:0000256" key="3">
    <source>
        <dbReference type="ARBA" id="ARBA00022989"/>
    </source>
</evidence>
<accession>A0AAP6HD34</accession>
<dbReference type="RefSeq" id="WP_154468708.1">
    <property type="nucleotide sequence ID" value="NZ_CP110126.1"/>
</dbReference>
<feature type="transmembrane region" description="Helical" evidence="5">
    <location>
        <begin position="20"/>
        <end position="38"/>
    </location>
</feature>
<reference evidence="6" key="1">
    <citation type="submission" date="2023-01" db="EMBL/GenBank/DDBJ databases">
        <title>Genome-based studies on antimicrobial resistance profiles of Riemerella anatipestifer in China, 1994 to 2021.</title>
        <authorList>
            <person name="Yang Z."/>
            <person name="Zhu D."/>
        </authorList>
    </citation>
    <scope>NUCLEOTIDE SEQUENCE</scope>
    <source>
        <strain evidence="6">RCAD1218</strain>
    </source>
</reference>
<keyword evidence="3 5" id="KW-1133">Transmembrane helix</keyword>
<evidence type="ECO:0000313" key="6">
    <source>
        <dbReference type="EMBL" id="MDY3512327.1"/>
    </source>
</evidence>
<evidence type="ECO:0000313" key="7">
    <source>
        <dbReference type="Proteomes" id="UP001284033"/>
    </source>
</evidence>
<gene>
    <name evidence="6" type="ORF">PG303_03730</name>
</gene>
<sequence>MDMIQNTINWYNGEIFEGKFILGFGFFLILTALLFYFLGNTPAAKALLIPMLIIGLFFSITGANMIYSNGKQKQEIVKRYEQNPKEFINTEIKRVNDFQYLYPMSIAISLACFLIAIALLYFTQNIYLKAIAISLILFGMAFAVIDYFSKERATIYYEQLKSSFQNND</sequence>
<dbReference type="InterPro" id="IPR003810">
    <property type="entry name" value="Mntp/YtaF"/>
</dbReference>
<proteinExistence type="predicted"/>
<feature type="transmembrane region" description="Helical" evidence="5">
    <location>
        <begin position="100"/>
        <end position="120"/>
    </location>
</feature>
<feature type="transmembrane region" description="Helical" evidence="5">
    <location>
        <begin position="44"/>
        <end position="67"/>
    </location>
</feature>
<dbReference type="EMBL" id="JAQZHK010000002">
    <property type="protein sequence ID" value="MDY3512327.1"/>
    <property type="molecule type" value="Genomic_DNA"/>
</dbReference>
<evidence type="ECO:0000256" key="5">
    <source>
        <dbReference type="SAM" id="Phobius"/>
    </source>
</evidence>
<keyword evidence="2 5" id="KW-0812">Transmembrane</keyword>